<dbReference type="GO" id="GO:0008168">
    <property type="term" value="F:methyltransferase activity"/>
    <property type="evidence" value="ECO:0007669"/>
    <property type="project" value="UniProtKB-KW"/>
</dbReference>
<keyword evidence="6" id="KW-1185">Reference proteome</keyword>
<evidence type="ECO:0000259" key="4">
    <source>
        <dbReference type="Pfam" id="PF21302"/>
    </source>
</evidence>
<evidence type="ECO:0000256" key="1">
    <source>
        <dbReference type="PIRSR" id="PIRSR018249-1"/>
    </source>
</evidence>
<feature type="domain" description="23S rRNA (guanine(745)-N(1))-methyltransferase N-terminal" evidence="4">
    <location>
        <begin position="8"/>
        <end position="45"/>
    </location>
</feature>
<organism evidence="5 6">
    <name type="scientific">Agromyces intestinalis</name>
    <dbReference type="NCBI Taxonomy" id="2592652"/>
    <lineage>
        <taxon>Bacteria</taxon>
        <taxon>Bacillati</taxon>
        <taxon>Actinomycetota</taxon>
        <taxon>Actinomycetes</taxon>
        <taxon>Micrococcales</taxon>
        <taxon>Microbacteriaceae</taxon>
        <taxon>Agromyces</taxon>
    </lineage>
</organism>
<dbReference type="PIRSF" id="PIRSF018249">
    <property type="entry name" value="MyrA_prd"/>
    <property type="match status" value="1"/>
</dbReference>
<keyword evidence="1" id="KW-0862">Zinc</keyword>
<dbReference type="AlphaFoldDB" id="A0A5C1YBU0"/>
<dbReference type="GO" id="GO:0032259">
    <property type="term" value="P:methylation"/>
    <property type="evidence" value="ECO:0007669"/>
    <property type="project" value="UniProtKB-KW"/>
</dbReference>
<evidence type="ECO:0000313" key="6">
    <source>
        <dbReference type="Proteomes" id="UP000324678"/>
    </source>
</evidence>
<keyword evidence="2" id="KW-0949">S-adenosyl-L-methionine</keyword>
<dbReference type="KEGG" id="ail:FLP10_00300"/>
<proteinExistence type="predicted"/>
<dbReference type="Pfam" id="PF13649">
    <property type="entry name" value="Methyltransf_25"/>
    <property type="match status" value="1"/>
</dbReference>
<keyword evidence="5" id="KW-0489">Methyltransferase</keyword>
<dbReference type="GO" id="GO:0046872">
    <property type="term" value="F:metal ion binding"/>
    <property type="evidence" value="ECO:0007669"/>
    <property type="project" value="UniProtKB-KW"/>
</dbReference>
<keyword evidence="1" id="KW-0479">Metal-binding</keyword>
<feature type="binding site" evidence="1">
    <location>
        <position position="31"/>
    </location>
    <ligand>
        <name>Zn(2+)</name>
        <dbReference type="ChEBI" id="CHEBI:29105"/>
    </ligand>
</feature>
<dbReference type="InterPro" id="IPR016718">
    <property type="entry name" value="rRNA_m1G-MeTrfase_A_prd"/>
</dbReference>
<accession>A0A5C1YBU0</accession>
<feature type="domain" description="Methyltransferase" evidence="3">
    <location>
        <begin position="93"/>
        <end position="167"/>
    </location>
</feature>
<dbReference type="Gene3D" id="3.40.50.150">
    <property type="entry name" value="Vaccinia Virus protein VP39"/>
    <property type="match status" value="1"/>
</dbReference>
<dbReference type="OrthoDB" id="108476at2"/>
<protein>
    <submittedName>
        <fullName evidence="5">Methyltransferase domain-containing protein</fullName>
    </submittedName>
</protein>
<sequence>MTVDTTWFRCPNCLLPLAAVADSVYGCANGHRFDRSKHGYLTLLPPRAPKTIGDDRRMLEARANLLASGVYSPVAEAVSAAARATVTGPGTSIVDLGCGTGYYSAVVARDTGAGRVLVADRSPDAVRWSRLHHRETTGNDVTGVVLDLWRPLPIADATADIVLDVFAPRNPAEYARILSPVGTLIVVVPTPRHLAELRSTGSLLEIPDGKDTLVTEQFTAAGLRLSARRSVEYAFPASADQLADLVAMGPSAHHAAAPATLETRDVTAAVDVLAFAHPQ</sequence>
<dbReference type="Proteomes" id="UP000324678">
    <property type="component" value="Chromosome"/>
</dbReference>
<dbReference type="InterPro" id="IPR048647">
    <property type="entry name" value="RlmA_N"/>
</dbReference>
<feature type="binding site" evidence="2">
    <location>
        <position position="71"/>
    </location>
    <ligand>
        <name>S-adenosyl-L-methionine</name>
        <dbReference type="ChEBI" id="CHEBI:59789"/>
    </ligand>
</feature>
<feature type="binding site" evidence="2">
    <location>
        <position position="193"/>
    </location>
    <ligand>
        <name>S-adenosyl-L-methionine</name>
        <dbReference type="ChEBI" id="CHEBI:59789"/>
    </ligand>
</feature>
<dbReference type="SUPFAM" id="SSF53335">
    <property type="entry name" value="S-adenosyl-L-methionine-dependent methyltransferases"/>
    <property type="match status" value="1"/>
</dbReference>
<keyword evidence="5" id="KW-0808">Transferase</keyword>
<reference evidence="5 6" key="1">
    <citation type="submission" date="2019-09" db="EMBL/GenBank/DDBJ databases">
        <title>Genome sequencing of strain KACC 19306.</title>
        <authorList>
            <person name="Heo J."/>
            <person name="Kim S.-J."/>
            <person name="Kim J.-S."/>
            <person name="Hong S.-B."/>
            <person name="Kwon S.-W."/>
        </authorList>
    </citation>
    <scope>NUCLEOTIDE SEQUENCE [LARGE SCALE GENOMIC DNA]</scope>
    <source>
        <strain evidence="5 6">KACC 19306</strain>
    </source>
</reference>
<dbReference type="RefSeq" id="WP_149159053.1">
    <property type="nucleotide sequence ID" value="NZ_CP043505.1"/>
</dbReference>
<dbReference type="InterPro" id="IPR029063">
    <property type="entry name" value="SAM-dependent_MTases_sf"/>
</dbReference>
<dbReference type="EMBL" id="CP043505">
    <property type="protein sequence ID" value="QEO13028.1"/>
    <property type="molecule type" value="Genomic_DNA"/>
</dbReference>
<evidence type="ECO:0000259" key="3">
    <source>
        <dbReference type="Pfam" id="PF13649"/>
    </source>
</evidence>
<evidence type="ECO:0000256" key="2">
    <source>
        <dbReference type="PIRSR" id="PIRSR018249-2"/>
    </source>
</evidence>
<dbReference type="Pfam" id="PF21302">
    <property type="entry name" value="Zn_ribbon_RlmA"/>
    <property type="match status" value="1"/>
</dbReference>
<name>A0A5C1YBU0_9MICO</name>
<evidence type="ECO:0000313" key="5">
    <source>
        <dbReference type="EMBL" id="QEO13028.1"/>
    </source>
</evidence>
<feature type="binding site" evidence="1">
    <location>
        <position position="27"/>
    </location>
    <ligand>
        <name>Zn(2+)</name>
        <dbReference type="ChEBI" id="CHEBI:29105"/>
    </ligand>
</feature>
<dbReference type="InterPro" id="IPR041698">
    <property type="entry name" value="Methyltransf_25"/>
</dbReference>
<gene>
    <name evidence="5" type="ORF">FLP10_00300</name>
</gene>
<dbReference type="CDD" id="cd02440">
    <property type="entry name" value="AdoMet_MTases"/>
    <property type="match status" value="1"/>
</dbReference>
<feature type="binding site" evidence="2">
    <location>
        <begin position="100"/>
        <end position="101"/>
    </location>
    <ligand>
        <name>S-adenosyl-L-methionine</name>
        <dbReference type="ChEBI" id="CHEBI:59789"/>
    </ligand>
</feature>